<dbReference type="RefSeq" id="WP_013186273.1">
    <property type="nucleotide sequence ID" value="NC_014230.1"/>
</dbReference>
<dbReference type="Pfam" id="PF12867">
    <property type="entry name" value="DinB_2"/>
    <property type="match status" value="1"/>
</dbReference>
<proteinExistence type="predicted"/>
<dbReference type="eggNOG" id="COG2318">
    <property type="taxonomic scope" value="Bacteria"/>
</dbReference>
<evidence type="ECO:0000313" key="3">
    <source>
        <dbReference type="Proteomes" id="UP000002297"/>
    </source>
</evidence>
<evidence type="ECO:0000259" key="1">
    <source>
        <dbReference type="Pfam" id="PF12867"/>
    </source>
</evidence>
<dbReference type="KEGG" id="cat:CA2559_02530"/>
<reference evidence="2 3" key="1">
    <citation type="journal article" date="2010" name="J. Bacteriol.">
        <title>The complete genome sequence of Croceibacter atlanticus HTCC2559T.</title>
        <authorList>
            <person name="Oh H.M."/>
            <person name="Kang I."/>
            <person name="Ferriera S."/>
            <person name="Giovannoni S.J."/>
            <person name="Cho J.C."/>
        </authorList>
    </citation>
    <scope>NUCLEOTIDE SEQUENCE [LARGE SCALE GENOMIC DNA]</scope>
    <source>
        <strain evidence="3">ATCC BAA-628 / HTCC2559 / KCTC 12090</strain>
    </source>
</reference>
<sequence length="151" mass="17249">MNAILDLTYRNRKAMLKIIEPLSVAQLNHIPEAFNNNIIWNLAHVISVQQGLVYGLSNLNFKIEKDFVKAYTKGTKPMGDVSEKDVSIIKEQLLYTIEQTELDISADRFQTYNEYPVMLGNTLTNVTDALQFNNYHEGLHLGVIMSLKKFV</sequence>
<protein>
    <recommendedName>
        <fullName evidence="1">DinB-like domain-containing protein</fullName>
    </recommendedName>
</protein>
<dbReference type="AlphaFoldDB" id="A3U5S8"/>
<dbReference type="SUPFAM" id="SSF109854">
    <property type="entry name" value="DinB/YfiT-like putative metalloenzymes"/>
    <property type="match status" value="1"/>
</dbReference>
<accession>A3U5S8</accession>
<dbReference type="Proteomes" id="UP000002297">
    <property type="component" value="Chromosome"/>
</dbReference>
<gene>
    <name evidence="2" type="ordered locus">CA2559_02530</name>
</gene>
<dbReference type="InterPro" id="IPR034660">
    <property type="entry name" value="DinB/YfiT-like"/>
</dbReference>
<dbReference type="HOGENOM" id="CLU_125425_0_0_10"/>
<dbReference type="InterPro" id="IPR024775">
    <property type="entry name" value="DinB-like"/>
</dbReference>
<dbReference type="STRING" id="216432.CA2559_02530"/>
<dbReference type="Gene3D" id="1.20.120.450">
    <property type="entry name" value="dinb family like domain"/>
    <property type="match status" value="1"/>
</dbReference>
<dbReference type="GeneID" id="89452300"/>
<dbReference type="EMBL" id="CP002046">
    <property type="protein sequence ID" value="EAP87595.1"/>
    <property type="molecule type" value="Genomic_DNA"/>
</dbReference>
<feature type="domain" description="DinB-like" evidence="1">
    <location>
        <begin position="9"/>
        <end position="144"/>
    </location>
</feature>
<keyword evidence="3" id="KW-1185">Reference proteome</keyword>
<dbReference type="OrthoDB" id="4295522at2"/>
<evidence type="ECO:0000313" key="2">
    <source>
        <dbReference type="EMBL" id="EAP87595.1"/>
    </source>
</evidence>
<organism evidence="2 3">
    <name type="scientific">Croceibacter atlanticus (strain ATCC BAA-628 / JCM 21780 / CIP 108009 / IAM 15332 / KCTC 12090 / HTCC2559)</name>
    <dbReference type="NCBI Taxonomy" id="216432"/>
    <lineage>
        <taxon>Bacteria</taxon>
        <taxon>Pseudomonadati</taxon>
        <taxon>Bacteroidota</taxon>
        <taxon>Flavobacteriia</taxon>
        <taxon>Flavobacteriales</taxon>
        <taxon>Flavobacteriaceae</taxon>
        <taxon>Croceibacter</taxon>
    </lineage>
</organism>
<name>A3U5S8_CROAH</name>